<dbReference type="InterPro" id="IPR017871">
    <property type="entry name" value="ABC_transporter-like_CS"/>
</dbReference>
<evidence type="ECO:0000256" key="9">
    <source>
        <dbReference type="ARBA" id="ARBA00022967"/>
    </source>
</evidence>
<comment type="similarity">
    <text evidence="2">Belongs to the ABC transporter superfamily.</text>
</comment>
<feature type="domain" description="ABC transporter" evidence="11">
    <location>
        <begin position="252"/>
        <end position="500"/>
    </location>
</feature>
<proteinExistence type="inferred from homology"/>
<dbReference type="AlphaFoldDB" id="A0AA41QJ13"/>
<comment type="subcellular location">
    <subcellularLocation>
        <location evidence="1">Cell membrane</location>
        <topology evidence="1">Peripheral membrane protein</topology>
    </subcellularLocation>
</comment>
<dbReference type="RefSeq" id="WP_281734935.1">
    <property type="nucleotide sequence ID" value="NZ_JAKETQ010000001.1"/>
</dbReference>
<gene>
    <name evidence="12" type="ORF">ML536_03155</name>
</gene>
<organism evidence="12 13">
    <name type="scientific">Paradevosia shaoguanensis</name>
    <dbReference type="NCBI Taxonomy" id="1335043"/>
    <lineage>
        <taxon>Bacteria</taxon>
        <taxon>Pseudomonadati</taxon>
        <taxon>Pseudomonadota</taxon>
        <taxon>Alphaproteobacteria</taxon>
        <taxon>Hyphomicrobiales</taxon>
        <taxon>Devosiaceae</taxon>
        <taxon>Paradevosia</taxon>
    </lineage>
</organism>
<evidence type="ECO:0000256" key="1">
    <source>
        <dbReference type="ARBA" id="ARBA00004202"/>
    </source>
</evidence>
<sequence length="506" mass="54071">MTTNPPVMEMRGISKSFPGVRALKDVSFACAAGEVHALVGENGAGKSTLIKILSGVYRPDSGAIALNGQEVHFRHPVEALRAGISVIYQEFSLLPERTVAQNIFLGREPTRNGIIDYGAMEAETRRVLTLFGSSRIEPETLVADLDVASQQMVEIAKAISLDAKVVVMDEPTAALNEAECEMLFATIDRLRERGTAIIYITHRMREVTRLADRVTVLKDGEITARFETTPAPETIVRAMVGRDIADFYAPPATSEEIGPVVLSVRNGSNVFLRDISFDLKAGEIVGFSGIQGAGRSALAMALFGSVPFTSGAVTLNGQNAAFRTPRDAIRGGLGLLPGDRKAEGLVLMQTVRDNGMLTSRAFAPLGGSNRRNGFASVDSIDALFAKVDMRAASYDQEIRSLSGGNQQKAIVARWLALAPKVLIFIEPTRGIDVNAKAGIYQLMRELARNGAAIMMISSDLPEILGAADRILVMRAGSIVGEFGRGVTEAEIMLSATGETTMAGAAA</sequence>
<dbReference type="InterPro" id="IPR003593">
    <property type="entry name" value="AAA+_ATPase"/>
</dbReference>
<dbReference type="FunFam" id="3.40.50.300:FF:000127">
    <property type="entry name" value="Ribose import ATP-binding protein RbsA"/>
    <property type="match status" value="1"/>
</dbReference>
<dbReference type="PANTHER" id="PTHR43790:SF3">
    <property type="entry name" value="D-ALLOSE IMPORT ATP-BINDING PROTEIN ALSA-RELATED"/>
    <property type="match status" value="1"/>
</dbReference>
<reference evidence="12" key="1">
    <citation type="submission" date="2022-03" db="EMBL/GenBank/DDBJ databases">
        <title>The complete genome sequence of a Methyloterrigena soli.</title>
        <authorList>
            <person name="Zi Z."/>
        </authorList>
    </citation>
    <scope>NUCLEOTIDE SEQUENCE</scope>
    <source>
        <strain evidence="12">M48</strain>
    </source>
</reference>
<evidence type="ECO:0000256" key="4">
    <source>
        <dbReference type="ARBA" id="ARBA00022475"/>
    </source>
</evidence>
<name>A0AA41QJ13_9HYPH</name>
<dbReference type="PROSITE" id="PS50893">
    <property type="entry name" value="ABC_TRANSPORTER_2"/>
    <property type="match status" value="2"/>
</dbReference>
<evidence type="ECO:0000313" key="13">
    <source>
        <dbReference type="Proteomes" id="UP001156140"/>
    </source>
</evidence>
<keyword evidence="8 12" id="KW-0067">ATP-binding</keyword>
<keyword evidence="4" id="KW-1003">Cell membrane</keyword>
<dbReference type="SUPFAM" id="SSF52540">
    <property type="entry name" value="P-loop containing nucleoside triphosphate hydrolases"/>
    <property type="match status" value="2"/>
</dbReference>
<dbReference type="GO" id="GO:0005524">
    <property type="term" value="F:ATP binding"/>
    <property type="evidence" value="ECO:0007669"/>
    <property type="project" value="UniProtKB-KW"/>
</dbReference>
<feature type="domain" description="ABC transporter" evidence="11">
    <location>
        <begin position="8"/>
        <end position="244"/>
    </location>
</feature>
<evidence type="ECO:0000313" key="12">
    <source>
        <dbReference type="EMBL" id="MCI0125820.1"/>
    </source>
</evidence>
<dbReference type="Proteomes" id="UP001156140">
    <property type="component" value="Unassembled WGS sequence"/>
</dbReference>
<comment type="caution">
    <text evidence="12">The sequence shown here is derived from an EMBL/GenBank/DDBJ whole genome shotgun (WGS) entry which is preliminary data.</text>
</comment>
<dbReference type="CDD" id="cd03216">
    <property type="entry name" value="ABC_Carb_Monos_I"/>
    <property type="match status" value="1"/>
</dbReference>
<keyword evidence="6" id="KW-0677">Repeat</keyword>
<dbReference type="GO" id="GO:0016887">
    <property type="term" value="F:ATP hydrolysis activity"/>
    <property type="evidence" value="ECO:0007669"/>
    <property type="project" value="InterPro"/>
</dbReference>
<dbReference type="InterPro" id="IPR050107">
    <property type="entry name" value="ABC_carbohydrate_import_ATPase"/>
</dbReference>
<dbReference type="GO" id="GO:0005886">
    <property type="term" value="C:plasma membrane"/>
    <property type="evidence" value="ECO:0007669"/>
    <property type="project" value="UniProtKB-SubCell"/>
</dbReference>
<dbReference type="Gene3D" id="3.40.50.300">
    <property type="entry name" value="P-loop containing nucleotide triphosphate hydrolases"/>
    <property type="match status" value="2"/>
</dbReference>
<keyword evidence="5" id="KW-0762">Sugar transport</keyword>
<keyword evidence="13" id="KW-1185">Reference proteome</keyword>
<evidence type="ECO:0000256" key="2">
    <source>
        <dbReference type="ARBA" id="ARBA00005417"/>
    </source>
</evidence>
<keyword evidence="7" id="KW-0547">Nucleotide-binding</keyword>
<keyword evidence="9" id="KW-1278">Translocase</keyword>
<dbReference type="PANTHER" id="PTHR43790">
    <property type="entry name" value="CARBOHYDRATE TRANSPORT ATP-BINDING PROTEIN MG119-RELATED"/>
    <property type="match status" value="1"/>
</dbReference>
<dbReference type="EMBL" id="JALAZD010000001">
    <property type="protein sequence ID" value="MCI0125820.1"/>
    <property type="molecule type" value="Genomic_DNA"/>
</dbReference>
<keyword evidence="10" id="KW-0472">Membrane</keyword>
<evidence type="ECO:0000256" key="8">
    <source>
        <dbReference type="ARBA" id="ARBA00022840"/>
    </source>
</evidence>
<evidence type="ECO:0000256" key="7">
    <source>
        <dbReference type="ARBA" id="ARBA00022741"/>
    </source>
</evidence>
<evidence type="ECO:0000256" key="6">
    <source>
        <dbReference type="ARBA" id="ARBA00022737"/>
    </source>
</evidence>
<dbReference type="InterPro" id="IPR003439">
    <property type="entry name" value="ABC_transporter-like_ATP-bd"/>
</dbReference>
<accession>A0AA41QJ13</accession>
<evidence type="ECO:0000256" key="5">
    <source>
        <dbReference type="ARBA" id="ARBA00022597"/>
    </source>
</evidence>
<protein>
    <submittedName>
        <fullName evidence="12">Sugar ABC transporter ATP-binding protein</fullName>
    </submittedName>
</protein>
<dbReference type="SMART" id="SM00382">
    <property type="entry name" value="AAA"/>
    <property type="match status" value="2"/>
</dbReference>
<dbReference type="CDD" id="cd03215">
    <property type="entry name" value="ABC_Carb_Monos_II"/>
    <property type="match status" value="1"/>
</dbReference>
<keyword evidence="3" id="KW-0813">Transport</keyword>
<evidence type="ECO:0000256" key="10">
    <source>
        <dbReference type="ARBA" id="ARBA00023136"/>
    </source>
</evidence>
<dbReference type="InterPro" id="IPR027417">
    <property type="entry name" value="P-loop_NTPase"/>
</dbReference>
<dbReference type="Pfam" id="PF00005">
    <property type="entry name" value="ABC_tran"/>
    <property type="match status" value="2"/>
</dbReference>
<dbReference type="PROSITE" id="PS00211">
    <property type="entry name" value="ABC_TRANSPORTER_1"/>
    <property type="match status" value="1"/>
</dbReference>
<evidence type="ECO:0000259" key="11">
    <source>
        <dbReference type="PROSITE" id="PS50893"/>
    </source>
</evidence>
<evidence type="ECO:0000256" key="3">
    <source>
        <dbReference type="ARBA" id="ARBA00022448"/>
    </source>
</evidence>